<dbReference type="AlphaFoldDB" id="A0A9D4D5A1"/>
<reference evidence="1" key="1">
    <citation type="journal article" date="2019" name="bioRxiv">
        <title>The Genome of the Zebra Mussel, Dreissena polymorpha: A Resource for Invasive Species Research.</title>
        <authorList>
            <person name="McCartney M.A."/>
            <person name="Auch B."/>
            <person name="Kono T."/>
            <person name="Mallez S."/>
            <person name="Zhang Y."/>
            <person name="Obille A."/>
            <person name="Becker A."/>
            <person name="Abrahante J.E."/>
            <person name="Garbe J."/>
            <person name="Badalamenti J.P."/>
            <person name="Herman A."/>
            <person name="Mangelson H."/>
            <person name="Liachko I."/>
            <person name="Sullivan S."/>
            <person name="Sone E.D."/>
            <person name="Koren S."/>
            <person name="Silverstein K.A.T."/>
            <person name="Beckman K.B."/>
            <person name="Gohl D.M."/>
        </authorList>
    </citation>
    <scope>NUCLEOTIDE SEQUENCE</scope>
    <source>
        <strain evidence="1">Duluth1</strain>
        <tissue evidence="1">Whole animal</tissue>
    </source>
</reference>
<comment type="caution">
    <text evidence="1">The sequence shown here is derived from an EMBL/GenBank/DDBJ whole genome shotgun (WGS) entry which is preliminary data.</text>
</comment>
<keyword evidence="2" id="KW-1185">Reference proteome</keyword>
<dbReference type="EMBL" id="JAIWYP010000011">
    <property type="protein sequence ID" value="KAH3738275.1"/>
    <property type="molecule type" value="Genomic_DNA"/>
</dbReference>
<reference evidence="1" key="2">
    <citation type="submission" date="2020-11" db="EMBL/GenBank/DDBJ databases">
        <authorList>
            <person name="McCartney M.A."/>
            <person name="Auch B."/>
            <person name="Kono T."/>
            <person name="Mallez S."/>
            <person name="Becker A."/>
            <person name="Gohl D.M."/>
            <person name="Silverstein K.A.T."/>
            <person name="Koren S."/>
            <person name="Bechman K.B."/>
            <person name="Herman A."/>
            <person name="Abrahante J.E."/>
            <person name="Garbe J."/>
        </authorList>
    </citation>
    <scope>NUCLEOTIDE SEQUENCE</scope>
    <source>
        <strain evidence="1">Duluth1</strain>
        <tissue evidence="1">Whole animal</tissue>
    </source>
</reference>
<dbReference type="Proteomes" id="UP000828390">
    <property type="component" value="Unassembled WGS sequence"/>
</dbReference>
<proteinExistence type="predicted"/>
<organism evidence="1 2">
    <name type="scientific">Dreissena polymorpha</name>
    <name type="common">Zebra mussel</name>
    <name type="synonym">Mytilus polymorpha</name>
    <dbReference type="NCBI Taxonomy" id="45954"/>
    <lineage>
        <taxon>Eukaryota</taxon>
        <taxon>Metazoa</taxon>
        <taxon>Spiralia</taxon>
        <taxon>Lophotrochozoa</taxon>
        <taxon>Mollusca</taxon>
        <taxon>Bivalvia</taxon>
        <taxon>Autobranchia</taxon>
        <taxon>Heteroconchia</taxon>
        <taxon>Euheterodonta</taxon>
        <taxon>Imparidentia</taxon>
        <taxon>Neoheterodontei</taxon>
        <taxon>Myida</taxon>
        <taxon>Dreissenoidea</taxon>
        <taxon>Dreissenidae</taxon>
        <taxon>Dreissena</taxon>
    </lineage>
</organism>
<evidence type="ECO:0000313" key="1">
    <source>
        <dbReference type="EMBL" id="KAH3738275.1"/>
    </source>
</evidence>
<protein>
    <submittedName>
        <fullName evidence="1">Uncharacterized protein</fullName>
    </submittedName>
</protein>
<accession>A0A9D4D5A1</accession>
<sequence>MVTGRKLQLRHARIGIVCHQGDLYIAADTALYKYTLSGNQVSRMYGDTSGTNTVYKSL</sequence>
<gene>
    <name evidence="1" type="ORF">DPMN_044907</name>
</gene>
<name>A0A9D4D5A1_DREPO</name>
<evidence type="ECO:0000313" key="2">
    <source>
        <dbReference type="Proteomes" id="UP000828390"/>
    </source>
</evidence>